<gene>
    <name evidence="2" type="ORF">CI114_00965</name>
</gene>
<protein>
    <submittedName>
        <fullName evidence="2">Uncharacterized protein</fullName>
    </submittedName>
</protein>
<evidence type="ECO:0000313" key="3">
    <source>
        <dbReference type="Proteomes" id="UP000230719"/>
    </source>
</evidence>
<dbReference type="Proteomes" id="UP000230719">
    <property type="component" value="Unassembled WGS sequence"/>
</dbReference>
<comment type="caution">
    <text evidence="2">The sequence shown here is derived from an EMBL/GenBank/DDBJ whole genome shotgun (WGS) entry which is preliminary data.</text>
</comment>
<feature type="signal peptide" evidence="1">
    <location>
        <begin position="1"/>
        <end position="21"/>
    </location>
</feature>
<feature type="chain" id="PRO_5030047707" evidence="1">
    <location>
        <begin position="22"/>
        <end position="188"/>
    </location>
</feature>
<reference evidence="2 3" key="1">
    <citation type="submission" date="2017-08" db="EMBL/GenBank/DDBJ databases">
        <title>Analysis of Fusobacterium persistence and antibiotic response in human colorectal.</title>
        <authorList>
            <person name="Bullman S."/>
        </authorList>
    </citation>
    <scope>NUCLEOTIDE SEQUENCE [LARGE SCALE GENOMIC DNA]</scope>
    <source>
        <strain evidence="2 3">P2_CP</strain>
    </source>
</reference>
<accession>A0A2G9FJC6</accession>
<dbReference type="RefSeq" id="WP_158410421.1">
    <property type="nucleotide sequence ID" value="NZ_CP056023.1"/>
</dbReference>
<evidence type="ECO:0000313" key="2">
    <source>
        <dbReference type="EMBL" id="PIM93520.1"/>
    </source>
</evidence>
<organism evidence="2 3">
    <name type="scientific">Fusobacterium animalis</name>
    <dbReference type="NCBI Taxonomy" id="76859"/>
    <lineage>
        <taxon>Bacteria</taxon>
        <taxon>Fusobacteriati</taxon>
        <taxon>Fusobacteriota</taxon>
        <taxon>Fusobacteriia</taxon>
        <taxon>Fusobacteriales</taxon>
        <taxon>Fusobacteriaceae</taxon>
        <taxon>Fusobacterium</taxon>
    </lineage>
</organism>
<dbReference type="AlphaFoldDB" id="A0A2G9FJC6"/>
<evidence type="ECO:0000256" key="1">
    <source>
        <dbReference type="SAM" id="SignalP"/>
    </source>
</evidence>
<sequence length="188" mass="22010">MKKVLMVLMLFVSLSMFGAHTKWYNEQKKTSEFSNYNEVVKKVKENKVFKSMLEADKKLDFGEMLAETIKCYMLLSGYEDPEFIDLDKFASKLDIKILGNRSIIYEFNTKMHYAGYISDGSETIGGKPVVYLFSPFASERNYYTAISVDEMRYQVKKQIENNDKLRKGFLSKESFQKYCEREGIIKVF</sequence>
<name>A0A2G9FJC6_9FUSO</name>
<dbReference type="EMBL" id="NPND01000002">
    <property type="protein sequence ID" value="PIM93520.1"/>
    <property type="molecule type" value="Genomic_DNA"/>
</dbReference>
<keyword evidence="1" id="KW-0732">Signal</keyword>
<proteinExistence type="predicted"/>